<evidence type="ECO:0000256" key="6">
    <source>
        <dbReference type="ARBA" id="ARBA00022825"/>
    </source>
</evidence>
<dbReference type="PROSITE" id="PS00134">
    <property type="entry name" value="TRYPSIN_HIS"/>
    <property type="match status" value="1"/>
</dbReference>
<dbReference type="GO" id="GO:0004252">
    <property type="term" value="F:serine-type endopeptidase activity"/>
    <property type="evidence" value="ECO:0007669"/>
    <property type="project" value="UniProtKB-EC"/>
</dbReference>
<dbReference type="EC" id="3.4.21.4" evidence="10"/>
<accession>A0A0M4EUW3</accession>
<evidence type="ECO:0000256" key="1">
    <source>
        <dbReference type="ARBA" id="ARBA00004239"/>
    </source>
</evidence>
<evidence type="ECO:0000256" key="10">
    <source>
        <dbReference type="ARBA" id="ARBA00038868"/>
    </source>
</evidence>
<sequence length="236" mass="24548">LLLLLSTSATALLSGKTAQQGDYPYALSLQRYGAHICNGVLLSARTALTAAHCVTAGQGIETYPARSFQVRVGSPQRSAGGVLAQVESFVVHRSYAGGLNDLALVQLQQPLTLTPQIQPIAVAKQAPATDSALSYVGWGSTAAQSSALSQSLQSGSLKTVSAADCEKQLYLADAGLLCLASAKDQGMCLGDAGAPAVFDKQLVGIGAFYVQGCDSTLPNGFMSVAHYSEWIETHIR</sequence>
<evidence type="ECO:0000256" key="3">
    <source>
        <dbReference type="ARBA" id="ARBA00022670"/>
    </source>
</evidence>
<dbReference type="PANTHER" id="PTHR24276:SF91">
    <property type="entry name" value="AT26814P-RELATED"/>
    <property type="match status" value="1"/>
</dbReference>
<organism evidence="13 14">
    <name type="scientific">Drosophila busckii</name>
    <name type="common">Fruit fly</name>
    <dbReference type="NCBI Taxonomy" id="30019"/>
    <lineage>
        <taxon>Eukaryota</taxon>
        <taxon>Metazoa</taxon>
        <taxon>Ecdysozoa</taxon>
        <taxon>Arthropoda</taxon>
        <taxon>Hexapoda</taxon>
        <taxon>Insecta</taxon>
        <taxon>Pterygota</taxon>
        <taxon>Neoptera</taxon>
        <taxon>Endopterygota</taxon>
        <taxon>Diptera</taxon>
        <taxon>Brachycera</taxon>
        <taxon>Muscomorpha</taxon>
        <taxon>Ephydroidea</taxon>
        <taxon>Drosophilidae</taxon>
        <taxon>Drosophila</taxon>
    </lineage>
</organism>
<dbReference type="SMR" id="A0A0M4EUW3"/>
<keyword evidence="4 11" id="KW-0732">Signal</keyword>
<keyword evidence="7" id="KW-0865">Zymogen</keyword>
<dbReference type="FunFam" id="2.40.10.10:FF:000068">
    <property type="entry name" value="transmembrane protease serine 2"/>
    <property type="match status" value="1"/>
</dbReference>
<dbReference type="Pfam" id="PF00089">
    <property type="entry name" value="Trypsin"/>
    <property type="match status" value="1"/>
</dbReference>
<feature type="signal peptide" evidence="11">
    <location>
        <begin position="1"/>
        <end position="18"/>
    </location>
</feature>
<evidence type="ECO:0000256" key="2">
    <source>
        <dbReference type="ARBA" id="ARBA00007664"/>
    </source>
</evidence>
<dbReference type="InterPro" id="IPR001254">
    <property type="entry name" value="Trypsin_dom"/>
</dbReference>
<evidence type="ECO:0000256" key="4">
    <source>
        <dbReference type="ARBA" id="ARBA00022729"/>
    </source>
</evidence>
<comment type="similarity">
    <text evidence="2">Belongs to the peptidase S1 family.</text>
</comment>
<dbReference type="PRINTS" id="PR00722">
    <property type="entry name" value="CHYMOTRYPSIN"/>
</dbReference>
<protein>
    <recommendedName>
        <fullName evidence="10">trypsin</fullName>
        <ecNumber evidence="10">3.4.21.4</ecNumber>
    </recommendedName>
</protein>
<feature type="chain" id="PRO_5005793915" description="trypsin" evidence="11">
    <location>
        <begin position="19"/>
        <end position="236"/>
    </location>
</feature>
<dbReference type="Gene3D" id="2.40.10.10">
    <property type="entry name" value="Trypsin-like serine proteases"/>
    <property type="match status" value="2"/>
</dbReference>
<dbReference type="SUPFAM" id="SSF50494">
    <property type="entry name" value="Trypsin-like serine proteases"/>
    <property type="match status" value="1"/>
</dbReference>
<dbReference type="AlphaFoldDB" id="A0A0M4EUW3"/>
<dbReference type="InterPro" id="IPR009003">
    <property type="entry name" value="Peptidase_S1_PA"/>
</dbReference>
<dbReference type="EMBL" id="CP012528">
    <property type="protein sequence ID" value="ALC48947.1"/>
    <property type="molecule type" value="Genomic_DNA"/>
</dbReference>
<evidence type="ECO:0000256" key="7">
    <source>
        <dbReference type="ARBA" id="ARBA00023145"/>
    </source>
</evidence>
<comment type="subcellular location">
    <subcellularLocation>
        <location evidence="1">Secreted</location>
        <location evidence="1">Extracellular space</location>
    </subcellularLocation>
</comment>
<dbReference type="InterPro" id="IPR001314">
    <property type="entry name" value="Peptidase_S1A"/>
</dbReference>
<evidence type="ECO:0000259" key="12">
    <source>
        <dbReference type="PROSITE" id="PS50240"/>
    </source>
</evidence>
<dbReference type="InterPro" id="IPR043504">
    <property type="entry name" value="Peptidase_S1_PA_chymotrypsin"/>
</dbReference>
<dbReference type="OMA" id="APAVYNN"/>
<keyword evidence="3" id="KW-0645">Protease</keyword>
<comment type="catalytic activity">
    <reaction evidence="9">
        <text>Preferential cleavage: Arg-|-Xaa, Lys-|-Xaa.</text>
        <dbReference type="EC" id="3.4.21.4"/>
    </reaction>
</comment>
<evidence type="ECO:0000256" key="11">
    <source>
        <dbReference type="SAM" id="SignalP"/>
    </source>
</evidence>
<keyword evidence="14" id="KW-1185">Reference proteome</keyword>
<dbReference type="SMART" id="SM00020">
    <property type="entry name" value="Tryp_SPc"/>
    <property type="match status" value="1"/>
</dbReference>
<name>A0A0M4EUW3_DROBS</name>
<evidence type="ECO:0000256" key="8">
    <source>
        <dbReference type="ARBA" id="ARBA00023157"/>
    </source>
</evidence>
<evidence type="ECO:0000256" key="9">
    <source>
        <dbReference type="ARBA" id="ARBA00036320"/>
    </source>
</evidence>
<gene>
    <name evidence="13" type="ORF">Dbus_chrXg803</name>
</gene>
<reference evidence="13 14" key="1">
    <citation type="submission" date="2015-08" db="EMBL/GenBank/DDBJ databases">
        <title>Ancestral chromatin configuration constrains chromatin evolution on differentiating sex chromosomes in Drosophila.</title>
        <authorList>
            <person name="Zhou Q."/>
            <person name="Bachtrog D."/>
        </authorList>
    </citation>
    <scope>NUCLEOTIDE SEQUENCE [LARGE SCALE GENOMIC DNA]</scope>
    <source>
        <tissue evidence="13">Whole larvae</tissue>
    </source>
</reference>
<dbReference type="PANTHER" id="PTHR24276">
    <property type="entry name" value="POLYSERASE-RELATED"/>
    <property type="match status" value="1"/>
</dbReference>
<feature type="non-terminal residue" evidence="13">
    <location>
        <position position="1"/>
    </location>
</feature>
<keyword evidence="6" id="KW-0720">Serine protease</keyword>
<dbReference type="PROSITE" id="PS50240">
    <property type="entry name" value="TRYPSIN_DOM"/>
    <property type="match status" value="1"/>
</dbReference>
<evidence type="ECO:0000256" key="5">
    <source>
        <dbReference type="ARBA" id="ARBA00022801"/>
    </source>
</evidence>
<dbReference type="InterPro" id="IPR018114">
    <property type="entry name" value="TRYPSIN_HIS"/>
</dbReference>
<keyword evidence="5" id="KW-0378">Hydrolase</keyword>
<feature type="domain" description="Peptidase S1" evidence="12">
    <location>
        <begin position="12"/>
        <end position="236"/>
    </location>
</feature>
<dbReference type="OrthoDB" id="60866at2759"/>
<dbReference type="STRING" id="30019.A0A0M4EUW3"/>
<dbReference type="GO" id="GO:0005576">
    <property type="term" value="C:extracellular region"/>
    <property type="evidence" value="ECO:0007669"/>
    <property type="project" value="UniProtKB-SubCell"/>
</dbReference>
<dbReference type="GO" id="GO:0006508">
    <property type="term" value="P:proteolysis"/>
    <property type="evidence" value="ECO:0007669"/>
    <property type="project" value="UniProtKB-KW"/>
</dbReference>
<dbReference type="InterPro" id="IPR050430">
    <property type="entry name" value="Peptidase_S1"/>
</dbReference>
<proteinExistence type="inferred from homology"/>
<evidence type="ECO:0000313" key="14">
    <source>
        <dbReference type="Proteomes" id="UP000494163"/>
    </source>
</evidence>
<keyword evidence="8" id="KW-1015">Disulfide bond</keyword>
<dbReference type="Proteomes" id="UP000494163">
    <property type="component" value="Chromosome X"/>
</dbReference>
<evidence type="ECO:0000313" key="13">
    <source>
        <dbReference type="EMBL" id="ALC48947.1"/>
    </source>
</evidence>